<evidence type="ECO:0000313" key="1">
    <source>
        <dbReference type="EMBL" id="SGZ51339.1"/>
    </source>
</evidence>
<reference evidence="1 2" key="1">
    <citation type="submission" date="2016-10" db="EMBL/GenBank/DDBJ databases">
        <authorList>
            <person name="de Groot N.N."/>
        </authorList>
    </citation>
    <scope>NUCLEOTIDE SEQUENCE [LARGE SCALE GENOMIC DNA]</scope>
    <source>
        <strain evidence="1 2">PYCC 4715</strain>
    </source>
</reference>
<gene>
    <name evidence="1" type="ORF">SAMEA4029009_CIC11G00000002314</name>
</gene>
<dbReference type="EMBL" id="LT635765">
    <property type="protein sequence ID" value="SGZ51339.1"/>
    <property type="molecule type" value="Genomic_DNA"/>
</dbReference>
<dbReference type="AlphaFoldDB" id="A0A1L0BJK7"/>
<proteinExistence type="predicted"/>
<accession>A0A1L0BJK7</accession>
<dbReference type="Proteomes" id="UP000182259">
    <property type="component" value="Chromosome II"/>
</dbReference>
<protein>
    <submittedName>
        <fullName evidence="1">CIC11C00000002314</fullName>
    </submittedName>
</protein>
<name>A0A1L0BJK7_9ASCO</name>
<evidence type="ECO:0000313" key="2">
    <source>
        <dbReference type="Proteomes" id="UP000182259"/>
    </source>
</evidence>
<organism evidence="1 2">
    <name type="scientific">Sungouiella intermedia</name>
    <dbReference type="NCBI Taxonomy" id="45354"/>
    <lineage>
        <taxon>Eukaryota</taxon>
        <taxon>Fungi</taxon>
        <taxon>Dikarya</taxon>
        <taxon>Ascomycota</taxon>
        <taxon>Saccharomycotina</taxon>
        <taxon>Pichiomycetes</taxon>
        <taxon>Metschnikowiaceae</taxon>
        <taxon>Sungouiella</taxon>
    </lineage>
</organism>
<sequence>MVRFTMVMFDHGSVDNGCVDSCVDSCVDNGNGALDHDIHHSHINVKPTSHPVRQYIPLIDVV</sequence>